<feature type="region of interest" description="Disordered" evidence="13">
    <location>
        <begin position="278"/>
        <end position="318"/>
    </location>
</feature>
<dbReference type="GO" id="GO:0005886">
    <property type="term" value="C:plasma membrane"/>
    <property type="evidence" value="ECO:0007669"/>
    <property type="project" value="UniProtKB-SubCell"/>
</dbReference>
<evidence type="ECO:0000256" key="5">
    <source>
        <dbReference type="ARBA" id="ARBA00022692"/>
    </source>
</evidence>
<dbReference type="InterPro" id="IPR003439">
    <property type="entry name" value="ABC_transporter-like_ATP-bd"/>
</dbReference>
<sequence>MTKRATPPVSPLPVWAGGLGALALCFLILPLVFMLGRVDWGSLGSTLSTDEATSALALSLRTCLIALGVDLILGIPAALVLSRSWRGVRAARIIVALPLSLPPVVAGIALLAAFGRRSPLGALLSGAGLDIAFTTTAVVIAQVFVSLPFLIVTLEAALRAREQGLDEMASSLGASPSRVFWQITLPAVLPGLGRGAALALARCLGEFGATLTFAGSLQGVTRTMPLQIYLARESDADLALALGVVLLGLAVLVVALTETPWGRIASLLRSALSATRPGRESVSPAAGATTDEASRARRDHGLVPSREGETEGTEPAGIPVRVCGTVAARGWDADATLRPGLVTAVVGHNGAGKSTLAQVVAGTLRLDSGAARIGERVVDDASTFVPARRRRVAMVSQAPRIFTHMSVLANVAFPLRVRGVGRAQARAVALRHMRAVGIADLAHKRGSDLSGGQAARVAIARALVFRPEVLILDEPTAALDVEATAQVSAVLRERLAGAGITALLVSHDIAEVLALASHMIVMGEGRIVEEGEPASVLASPASVFAARLAGLNIVTGPVLWRSGMAGVRVGEGTLWAAELSGLDLNDADRTDAMRGDGTEPAAPSRATRVALTFPPEAVALSREEAHASPRSVLPGVVKGIDVDGSLVSVRVALAEDVGVTARVTASAWADLGLGVGSGLWVSVKATQVRVIRMAARR</sequence>
<comment type="similarity">
    <text evidence="12">Belongs to the binding-protein-dependent transport system permease family.</text>
</comment>
<dbReference type="InterPro" id="IPR003593">
    <property type="entry name" value="AAA+_ATPase"/>
</dbReference>
<comment type="subcellular location">
    <subcellularLocation>
        <location evidence="12">Cell membrane</location>
        <topology evidence="12">Multi-pass membrane protein</topology>
    </subcellularLocation>
    <subcellularLocation>
        <location evidence="1">Membrane</location>
        <topology evidence="1">Multi-pass membrane protein</topology>
    </subcellularLocation>
</comment>
<dbReference type="GO" id="GO:0005524">
    <property type="term" value="F:ATP binding"/>
    <property type="evidence" value="ECO:0007669"/>
    <property type="project" value="UniProtKB-KW"/>
</dbReference>
<dbReference type="PANTHER" id="PTHR43514">
    <property type="entry name" value="ABC TRANSPORTER I FAMILY MEMBER 10"/>
    <property type="match status" value="1"/>
</dbReference>
<keyword evidence="5 12" id="KW-0812">Transmembrane</keyword>
<organism evidence="17 18">
    <name type="scientific">Schaalia odontolytica</name>
    <dbReference type="NCBI Taxonomy" id="1660"/>
    <lineage>
        <taxon>Bacteria</taxon>
        <taxon>Bacillati</taxon>
        <taxon>Actinomycetota</taxon>
        <taxon>Actinomycetes</taxon>
        <taxon>Actinomycetales</taxon>
        <taxon>Actinomycetaceae</taxon>
        <taxon>Schaalia</taxon>
    </lineage>
</organism>
<dbReference type="GeneID" id="93757974"/>
<feature type="domain" description="ABC transporter" evidence="14">
    <location>
        <begin position="313"/>
        <end position="549"/>
    </location>
</feature>
<evidence type="ECO:0000313" key="18">
    <source>
        <dbReference type="Proteomes" id="UP000250192"/>
    </source>
</evidence>
<dbReference type="SMART" id="SM00382">
    <property type="entry name" value="AAA"/>
    <property type="match status" value="1"/>
</dbReference>
<name>A0A2X0VR90_9ACTO</name>
<evidence type="ECO:0000256" key="13">
    <source>
        <dbReference type="SAM" id="MobiDB-lite"/>
    </source>
</evidence>
<evidence type="ECO:0000256" key="2">
    <source>
        <dbReference type="ARBA" id="ARBA00022448"/>
    </source>
</evidence>
<dbReference type="Gene3D" id="1.10.3720.10">
    <property type="entry name" value="MetI-like"/>
    <property type="match status" value="1"/>
</dbReference>
<feature type="compositionally biased region" description="Basic and acidic residues" evidence="13">
    <location>
        <begin position="292"/>
        <end position="309"/>
    </location>
</feature>
<evidence type="ECO:0000259" key="15">
    <source>
        <dbReference type="PROSITE" id="PS50928"/>
    </source>
</evidence>
<gene>
    <name evidence="17" type="primary">glnQ_4</name>
    <name evidence="17" type="ORF">NCTC9935_01980</name>
</gene>
<dbReference type="InterPro" id="IPR006469">
    <property type="entry name" value="NifC_ABC_porter"/>
</dbReference>
<proteinExistence type="inferred from homology"/>
<dbReference type="OrthoDB" id="9774448at2"/>
<feature type="transmembrane region" description="Helical" evidence="12">
    <location>
        <begin position="55"/>
        <end position="81"/>
    </location>
</feature>
<dbReference type="PROSITE" id="PS51866">
    <property type="entry name" value="MOP"/>
    <property type="match status" value="1"/>
</dbReference>
<dbReference type="Gene3D" id="2.40.50.100">
    <property type="match status" value="1"/>
</dbReference>
<dbReference type="Gene3D" id="3.40.50.300">
    <property type="entry name" value="P-loop containing nucleotide triphosphate hydrolases"/>
    <property type="match status" value="1"/>
</dbReference>
<dbReference type="InterPro" id="IPR008995">
    <property type="entry name" value="Mo/tungstate-bd_C_term_dom"/>
</dbReference>
<dbReference type="InterPro" id="IPR011867">
    <property type="entry name" value="ModB_ABC"/>
</dbReference>
<keyword evidence="10 12" id="KW-0472">Membrane</keyword>
<evidence type="ECO:0000259" key="14">
    <source>
        <dbReference type="PROSITE" id="PS50893"/>
    </source>
</evidence>
<dbReference type="PROSITE" id="PS00211">
    <property type="entry name" value="ABC_TRANSPORTER_1"/>
    <property type="match status" value="1"/>
</dbReference>
<keyword evidence="9 12" id="KW-1133">Transmembrane helix</keyword>
<evidence type="ECO:0000256" key="9">
    <source>
        <dbReference type="ARBA" id="ARBA00022989"/>
    </source>
</evidence>
<keyword evidence="3" id="KW-1003">Cell membrane</keyword>
<dbReference type="Pfam" id="PF03459">
    <property type="entry name" value="TOBE"/>
    <property type="match status" value="1"/>
</dbReference>
<dbReference type="GO" id="GO:0015098">
    <property type="term" value="F:molybdate ion transmembrane transporter activity"/>
    <property type="evidence" value="ECO:0007669"/>
    <property type="project" value="InterPro"/>
</dbReference>
<reference evidence="17 18" key="1">
    <citation type="submission" date="2018-06" db="EMBL/GenBank/DDBJ databases">
        <authorList>
            <consortium name="Pathogen Informatics"/>
            <person name="Doyle S."/>
        </authorList>
    </citation>
    <scope>NUCLEOTIDE SEQUENCE [LARGE SCALE GENOMIC DNA]</scope>
    <source>
        <strain evidence="17 18">NCTC9935</strain>
    </source>
</reference>
<keyword evidence="8" id="KW-1278">Translocase</keyword>
<keyword evidence="18" id="KW-1185">Reference proteome</keyword>
<dbReference type="InterPro" id="IPR000515">
    <property type="entry name" value="MetI-like"/>
</dbReference>
<keyword evidence="2 12" id="KW-0813">Transport</keyword>
<dbReference type="InterPro" id="IPR035906">
    <property type="entry name" value="MetI-like_sf"/>
</dbReference>
<evidence type="ECO:0000256" key="8">
    <source>
        <dbReference type="ARBA" id="ARBA00022967"/>
    </source>
</evidence>
<evidence type="ECO:0000256" key="1">
    <source>
        <dbReference type="ARBA" id="ARBA00004141"/>
    </source>
</evidence>
<feature type="transmembrane region" description="Helical" evidence="12">
    <location>
        <begin position="135"/>
        <end position="158"/>
    </location>
</feature>
<dbReference type="EMBL" id="UAPR01000014">
    <property type="protein sequence ID" value="SPT56442.1"/>
    <property type="molecule type" value="Genomic_DNA"/>
</dbReference>
<dbReference type="AlphaFoldDB" id="A0A2X0VR90"/>
<dbReference type="PROSITE" id="PS50893">
    <property type="entry name" value="ABC_TRANSPORTER_2"/>
    <property type="match status" value="1"/>
</dbReference>
<dbReference type="SUPFAM" id="SSF161098">
    <property type="entry name" value="MetI-like"/>
    <property type="match status" value="1"/>
</dbReference>
<dbReference type="PROSITE" id="PS50928">
    <property type="entry name" value="ABC_TM1"/>
    <property type="match status" value="1"/>
</dbReference>
<dbReference type="RefSeq" id="WP_111824429.1">
    <property type="nucleotide sequence ID" value="NZ_CBDERX010000051.1"/>
</dbReference>
<feature type="transmembrane region" description="Helical" evidence="12">
    <location>
        <begin position="12"/>
        <end position="35"/>
    </location>
</feature>
<dbReference type="InterPro" id="IPR050334">
    <property type="entry name" value="Molybdenum_import_ModC"/>
</dbReference>
<dbReference type="SUPFAM" id="SSF52540">
    <property type="entry name" value="P-loop containing nucleoside triphosphate hydrolases"/>
    <property type="match status" value="1"/>
</dbReference>
<dbReference type="CDD" id="cd06261">
    <property type="entry name" value="TM_PBP2"/>
    <property type="match status" value="1"/>
</dbReference>
<dbReference type="PANTHER" id="PTHR43514:SF1">
    <property type="entry name" value="SULFATE_THIOSULFATE IMPORT ATP-BINDING PROTEIN CYSA"/>
    <property type="match status" value="1"/>
</dbReference>
<dbReference type="NCBIfam" id="TIGR01581">
    <property type="entry name" value="Mo_ABC_porter"/>
    <property type="match status" value="1"/>
</dbReference>
<evidence type="ECO:0000256" key="10">
    <source>
        <dbReference type="ARBA" id="ARBA00023136"/>
    </source>
</evidence>
<dbReference type="NCBIfam" id="TIGR02141">
    <property type="entry name" value="modB_ABC"/>
    <property type="match status" value="1"/>
</dbReference>
<keyword evidence="4 11" id="KW-0500">Molybdenum</keyword>
<evidence type="ECO:0000256" key="4">
    <source>
        <dbReference type="ARBA" id="ARBA00022505"/>
    </source>
</evidence>
<dbReference type="InterPro" id="IPR004606">
    <property type="entry name" value="Mop_domain"/>
</dbReference>
<feature type="transmembrane region" description="Helical" evidence="12">
    <location>
        <begin position="93"/>
        <end position="115"/>
    </location>
</feature>
<evidence type="ECO:0000259" key="16">
    <source>
        <dbReference type="PROSITE" id="PS51866"/>
    </source>
</evidence>
<evidence type="ECO:0000256" key="12">
    <source>
        <dbReference type="RuleBase" id="RU363032"/>
    </source>
</evidence>
<evidence type="ECO:0000256" key="3">
    <source>
        <dbReference type="ARBA" id="ARBA00022475"/>
    </source>
</evidence>
<keyword evidence="6" id="KW-0547">Nucleotide-binding</keyword>
<feature type="domain" description="ABC transmembrane type-1" evidence="15">
    <location>
        <begin position="56"/>
        <end position="257"/>
    </location>
</feature>
<accession>A0A2X0VR90</accession>
<protein>
    <submittedName>
        <fullName evidence="17">Glutamine transport ATP-binding protein GlnQ</fullName>
    </submittedName>
</protein>
<dbReference type="Pfam" id="PF00005">
    <property type="entry name" value="ABC_tran"/>
    <property type="match status" value="1"/>
</dbReference>
<dbReference type="InterPro" id="IPR005116">
    <property type="entry name" value="Transp-assoc_OB_typ1"/>
</dbReference>
<keyword evidence="7 17" id="KW-0067">ATP-binding</keyword>
<dbReference type="SUPFAM" id="SSF50331">
    <property type="entry name" value="MOP-like"/>
    <property type="match status" value="1"/>
</dbReference>
<evidence type="ECO:0000256" key="11">
    <source>
        <dbReference type="PROSITE-ProRule" id="PRU01213"/>
    </source>
</evidence>
<dbReference type="InterPro" id="IPR027417">
    <property type="entry name" value="P-loop_NTPase"/>
</dbReference>
<dbReference type="InterPro" id="IPR017871">
    <property type="entry name" value="ABC_transporter-like_CS"/>
</dbReference>
<dbReference type="STRING" id="1660.APY09_03690"/>
<dbReference type="Pfam" id="PF00528">
    <property type="entry name" value="BPD_transp_1"/>
    <property type="match status" value="1"/>
</dbReference>
<feature type="transmembrane region" description="Helical" evidence="12">
    <location>
        <begin position="238"/>
        <end position="257"/>
    </location>
</feature>
<evidence type="ECO:0000256" key="6">
    <source>
        <dbReference type="ARBA" id="ARBA00022741"/>
    </source>
</evidence>
<feature type="domain" description="Mop" evidence="16">
    <location>
        <begin position="626"/>
        <end position="692"/>
    </location>
</feature>
<dbReference type="GO" id="GO:0016887">
    <property type="term" value="F:ATP hydrolysis activity"/>
    <property type="evidence" value="ECO:0007669"/>
    <property type="project" value="InterPro"/>
</dbReference>
<evidence type="ECO:0000256" key="7">
    <source>
        <dbReference type="ARBA" id="ARBA00022840"/>
    </source>
</evidence>
<dbReference type="Proteomes" id="UP000250192">
    <property type="component" value="Unassembled WGS sequence"/>
</dbReference>
<evidence type="ECO:0000313" key="17">
    <source>
        <dbReference type="EMBL" id="SPT56442.1"/>
    </source>
</evidence>